<feature type="transmembrane region" description="Helical" evidence="5">
    <location>
        <begin position="497"/>
        <end position="516"/>
    </location>
</feature>
<feature type="transmembrane region" description="Helical" evidence="5">
    <location>
        <begin position="772"/>
        <end position="792"/>
    </location>
</feature>
<evidence type="ECO:0000256" key="5">
    <source>
        <dbReference type="SAM" id="Phobius"/>
    </source>
</evidence>
<dbReference type="InterPro" id="IPR002797">
    <property type="entry name" value="Polysacc_synth"/>
</dbReference>
<keyword evidence="4 5" id="KW-0472">Membrane</keyword>
<keyword evidence="2 5" id="KW-0812">Transmembrane</keyword>
<evidence type="ECO:0000313" key="6">
    <source>
        <dbReference type="EMBL" id="AXY99401.1"/>
    </source>
</evidence>
<dbReference type="Pfam" id="PF01943">
    <property type="entry name" value="Polysacc_synt"/>
    <property type="match status" value="1"/>
</dbReference>
<feature type="transmembrane region" description="Helical" evidence="5">
    <location>
        <begin position="628"/>
        <end position="645"/>
    </location>
</feature>
<evidence type="ECO:0000256" key="4">
    <source>
        <dbReference type="ARBA" id="ARBA00023136"/>
    </source>
</evidence>
<feature type="transmembrane region" description="Helical" evidence="5">
    <location>
        <begin position="228"/>
        <end position="246"/>
    </location>
</feature>
<feature type="transmembrane region" description="Helical" evidence="5">
    <location>
        <begin position="522"/>
        <end position="538"/>
    </location>
</feature>
<feature type="transmembrane region" description="Helical" evidence="5">
    <location>
        <begin position="740"/>
        <end position="763"/>
    </location>
</feature>
<feature type="transmembrane region" description="Helical" evidence="5">
    <location>
        <begin position="338"/>
        <end position="359"/>
    </location>
</feature>
<dbReference type="NCBIfam" id="TIGR04370">
    <property type="entry name" value="glyco_rpt_poly"/>
    <property type="match status" value="1"/>
</dbReference>
<feature type="transmembrane region" description="Helical" evidence="5">
    <location>
        <begin position="70"/>
        <end position="92"/>
    </location>
</feature>
<feature type="transmembrane region" description="Helical" evidence="5">
    <location>
        <begin position="798"/>
        <end position="820"/>
    </location>
</feature>
<organism evidence="6">
    <name type="scientific">Proteus mirabilis</name>
    <dbReference type="NCBI Taxonomy" id="584"/>
    <lineage>
        <taxon>Bacteria</taxon>
        <taxon>Pseudomonadati</taxon>
        <taxon>Pseudomonadota</taxon>
        <taxon>Gammaproteobacteria</taxon>
        <taxon>Enterobacterales</taxon>
        <taxon>Morganellaceae</taxon>
        <taxon>Proteus</taxon>
    </lineage>
</organism>
<reference evidence="6" key="1">
    <citation type="journal article" date="2017" name="PLoS ONE">
        <title>Genetic diversity of the O antigens of Proteus species and the development of a suspension array for molecular serotyping.</title>
        <authorList>
            <person name="Yu X."/>
            <person name="Torzewska A."/>
            <person name="Zhang X."/>
            <person name="Yin Z."/>
            <person name="Drzewiecka D."/>
            <person name="Cao H."/>
            <person name="Liu B."/>
            <person name="Knirel Y.A."/>
            <person name="Rozalski A."/>
            <person name="Wang L."/>
        </authorList>
    </citation>
    <scope>NUCLEOTIDE SEQUENCE</scope>
    <source>
        <strain evidence="6">PrK 18/57</strain>
    </source>
</reference>
<feature type="transmembrane region" description="Helical" evidence="5">
    <location>
        <begin position="705"/>
        <end position="728"/>
    </location>
</feature>
<feature type="transmembrane region" description="Helical" evidence="5">
    <location>
        <begin position="112"/>
        <end position="130"/>
    </location>
</feature>
<name>A0A385JM39_PROMI</name>
<accession>A0A385JM39</accession>
<sequence length="827" mass="97656">MTNYIEIYTILSLIICSFLILTYDFYKSPKNVLLNLSSYSLLYSIFYYGVPFLNIEYLFEYFDYSISNSTLIITRFYSIWTLFIFLALYLLIRNNNSTLIDLKKRNYSPPNIFIITIIIFLLTLSIYILSKVGSDLIANFSNRVSAYTIYVQYKVKYKLPILFIFLLYCIYTLKVNRNQKINFIYYIVPLIFMTPELLSGGRGMLFTYILFLFVLSILKLKDNTIKKAFLFIASLLFIMVFIRYLLTRNINENTFEYTIYSFFAEFYHTAFTTPYILEHNIFSYTDSIKYIIYPFSKFFTPITNYLDINTQLPWYADIVSEHINRHFGFAGNIISEALYYWGPIAPIIYPLIISLIIIIHNNYKNSITGFFFFIIMAINLRLFFRGSFWDSYTSILIWFFIFYFLLLAFSLKRKNEYKYKMNQITSSMLRILTLIAKFLFSIYLTKYYNITVVGIYGIISSIVSLLIYLSGLELYSILTPFYNKNSKLDSFLFSNQMFFSIISTLSLAFFILPVIYSYYNSYIQIFLFTIIIITVEIFQQEIYRILLIRGKALVANIAYFIRNGLWCYVFILYSYLLKIDVQNITTAFLSIWGGVGLLGCIFSYIMVRKEKIYFKYNNIRKRFIFLNIKKAFPIFLSSIFMRIIITSDKMILGLLTNLYQVGIYTFFISISNAFQALIDAGAVSHKYKEIINSSKNYDYLKLKKLFIYIGKTSICLYVITLTSTTLFFNFFNFHDYLENILCLSIILFSSIFFSFGNITKLVLVSQRKKKEILYPSILSINIFFFIILFNCLLKNSMVIMSVSLLLCSIAYVILSFKYIYINRSYSE</sequence>
<feature type="transmembrane region" description="Helical" evidence="5">
    <location>
        <begin position="150"/>
        <end position="171"/>
    </location>
</feature>
<evidence type="ECO:0000256" key="2">
    <source>
        <dbReference type="ARBA" id="ARBA00022692"/>
    </source>
</evidence>
<evidence type="ECO:0000256" key="3">
    <source>
        <dbReference type="ARBA" id="ARBA00022989"/>
    </source>
</evidence>
<feature type="transmembrane region" description="Helical" evidence="5">
    <location>
        <begin position="395"/>
        <end position="411"/>
    </location>
</feature>
<feature type="transmembrane region" description="Helical" evidence="5">
    <location>
        <begin position="588"/>
        <end position="607"/>
    </location>
</feature>
<feature type="transmembrane region" description="Helical" evidence="5">
    <location>
        <begin position="431"/>
        <end position="448"/>
    </location>
</feature>
<dbReference type="GO" id="GO:0016020">
    <property type="term" value="C:membrane"/>
    <property type="evidence" value="ECO:0007669"/>
    <property type="project" value="UniProtKB-SubCell"/>
</dbReference>
<dbReference type="EMBL" id="KY710690">
    <property type="protein sequence ID" value="AXY99401.1"/>
    <property type="molecule type" value="Genomic_DNA"/>
</dbReference>
<evidence type="ECO:0000256" key="1">
    <source>
        <dbReference type="ARBA" id="ARBA00004141"/>
    </source>
</evidence>
<feature type="transmembrane region" description="Helical" evidence="5">
    <location>
        <begin position="661"/>
        <end position="684"/>
    </location>
</feature>
<proteinExistence type="predicted"/>
<feature type="transmembrane region" description="Helical" evidence="5">
    <location>
        <begin position="366"/>
        <end position="383"/>
    </location>
</feature>
<protein>
    <submittedName>
        <fullName evidence="6">Wzx</fullName>
    </submittedName>
</protein>
<feature type="transmembrane region" description="Helical" evidence="5">
    <location>
        <begin position="454"/>
        <end position="476"/>
    </location>
</feature>
<feature type="transmembrane region" description="Helical" evidence="5">
    <location>
        <begin position="6"/>
        <end position="25"/>
    </location>
</feature>
<feature type="transmembrane region" description="Helical" evidence="5">
    <location>
        <begin position="559"/>
        <end position="576"/>
    </location>
</feature>
<feature type="transmembrane region" description="Helical" evidence="5">
    <location>
        <begin position="183"/>
        <end position="199"/>
    </location>
</feature>
<comment type="subcellular location">
    <subcellularLocation>
        <location evidence="1">Membrane</location>
        <topology evidence="1">Multi-pass membrane protein</topology>
    </subcellularLocation>
</comment>
<feature type="transmembrane region" description="Helical" evidence="5">
    <location>
        <begin position="32"/>
        <end position="50"/>
    </location>
</feature>
<dbReference type="AlphaFoldDB" id="A0A385JM39"/>
<keyword evidence="3 5" id="KW-1133">Transmembrane helix</keyword>